<dbReference type="InterPro" id="IPR056647">
    <property type="entry name" value="DUF7745"/>
</dbReference>
<evidence type="ECO:0000259" key="2">
    <source>
        <dbReference type="Pfam" id="PF24924"/>
    </source>
</evidence>
<sequence length="451" mass="53033">MENEFLDKVEDNAIVRLWLEKVQLEKGDSLAKGYVSELWDYTHISVTQNSLQELKKIWDRWNDETKQLFYSNYGDLPYVFDIKVDEQLFRALAQYWNPAYSSFTFGKVDLVPTVEEYTALLHCPRFQVDKAYSRAAYVPVFWKKLMNITGMSEQWITARIKQKGECKCIPWKNLRDLILAHLDARLDSSASRCEKEGDTPVPTILAETFRSLNACRRAEEDIEWRAPWLIPDGILYRCESFDLVPLLRIWGVVGYAPLLALRQYGSRQFVPATHGMKRLAVGSMMTPEYGEWRSKRINDNIPEINLEGVRPMEEYLQLEAKKLRKGKNKAEEDLDSLKLDYKKLRLSMRTVGLGKTSEQWRQEIQEERNKADWWEKKSQETQVQKETLERQMLEIQNHQAELKARIAELERSLALYRSHNSMLELKASLCKIEEMKKRIEELEYALQSCEH</sequence>
<dbReference type="PANTHER" id="PTHR48200">
    <property type="entry name" value="PROTEIN, PUTATIVE-RELATED"/>
    <property type="match status" value="1"/>
</dbReference>
<protein>
    <recommendedName>
        <fullName evidence="2">DUF7745 domain-containing protein</fullName>
    </recommendedName>
</protein>
<dbReference type="AlphaFoldDB" id="A0A7J9CZ60"/>
<dbReference type="Pfam" id="PF24924">
    <property type="entry name" value="DUF7745"/>
    <property type="match status" value="1"/>
</dbReference>
<dbReference type="PANTHER" id="PTHR48200:SF1">
    <property type="entry name" value="AMINOTRANSFERASE-LIKE PLANT MOBILE DOMAIN-CONTAINING PROTEIN"/>
    <property type="match status" value="1"/>
</dbReference>
<name>A0A7J9CZ60_GOSGO</name>
<dbReference type="Proteomes" id="UP000593579">
    <property type="component" value="Unassembled WGS sequence"/>
</dbReference>
<evidence type="ECO:0000313" key="4">
    <source>
        <dbReference type="Proteomes" id="UP000593579"/>
    </source>
</evidence>
<proteinExistence type="predicted"/>
<keyword evidence="1" id="KW-0175">Coiled coil</keyword>
<accession>A0A7J9CZ60</accession>
<feature type="domain" description="DUF7745" evidence="2">
    <location>
        <begin position="54"/>
        <end position="174"/>
    </location>
</feature>
<gene>
    <name evidence="3" type="ORF">Gogos_022421</name>
</gene>
<evidence type="ECO:0000256" key="1">
    <source>
        <dbReference type="SAM" id="Coils"/>
    </source>
</evidence>
<evidence type="ECO:0000313" key="3">
    <source>
        <dbReference type="EMBL" id="MBA0753763.1"/>
    </source>
</evidence>
<comment type="caution">
    <text evidence="3">The sequence shown here is derived from an EMBL/GenBank/DDBJ whole genome shotgun (WGS) entry which is preliminary data.</text>
</comment>
<organism evidence="3 4">
    <name type="scientific">Gossypium gossypioides</name>
    <name type="common">Mexican cotton</name>
    <name type="synonym">Selera gossypioides</name>
    <dbReference type="NCBI Taxonomy" id="34282"/>
    <lineage>
        <taxon>Eukaryota</taxon>
        <taxon>Viridiplantae</taxon>
        <taxon>Streptophyta</taxon>
        <taxon>Embryophyta</taxon>
        <taxon>Tracheophyta</taxon>
        <taxon>Spermatophyta</taxon>
        <taxon>Magnoliopsida</taxon>
        <taxon>eudicotyledons</taxon>
        <taxon>Gunneridae</taxon>
        <taxon>Pentapetalae</taxon>
        <taxon>rosids</taxon>
        <taxon>malvids</taxon>
        <taxon>Malvales</taxon>
        <taxon>Malvaceae</taxon>
        <taxon>Malvoideae</taxon>
        <taxon>Gossypium</taxon>
    </lineage>
</organism>
<reference evidence="3 4" key="1">
    <citation type="journal article" date="2019" name="Genome Biol. Evol.">
        <title>Insights into the evolution of the New World diploid cottons (Gossypium, subgenus Houzingenia) based on genome sequencing.</title>
        <authorList>
            <person name="Grover C.E."/>
            <person name="Arick M.A. 2nd"/>
            <person name="Thrash A."/>
            <person name="Conover J.L."/>
            <person name="Sanders W.S."/>
            <person name="Peterson D.G."/>
            <person name="Frelichowski J.E."/>
            <person name="Scheffler J.A."/>
            <person name="Scheffler B.E."/>
            <person name="Wendel J.F."/>
        </authorList>
    </citation>
    <scope>NUCLEOTIDE SEQUENCE [LARGE SCALE GENOMIC DNA]</scope>
    <source>
        <strain evidence="3">5</strain>
        <tissue evidence="3">Leaf</tissue>
    </source>
</reference>
<dbReference type="OrthoDB" id="976209at2759"/>
<feature type="coiled-coil region" evidence="1">
    <location>
        <begin position="320"/>
        <end position="445"/>
    </location>
</feature>
<dbReference type="EMBL" id="JABEZY010257885">
    <property type="protein sequence ID" value="MBA0753763.1"/>
    <property type="molecule type" value="Genomic_DNA"/>
</dbReference>
<keyword evidence="4" id="KW-1185">Reference proteome</keyword>